<dbReference type="InParanoid" id="S2IVV5"/>
<accession>S2IVV5</accession>
<dbReference type="AlphaFoldDB" id="S2IVV5"/>
<dbReference type="OrthoDB" id="10275139at2759"/>
<evidence type="ECO:0000313" key="2">
    <source>
        <dbReference type="Proteomes" id="UP000014254"/>
    </source>
</evidence>
<proteinExistence type="predicted"/>
<dbReference type="VEuPathDB" id="FungiDB:HMPREF1544_11447"/>
<dbReference type="EMBL" id="KE124146">
    <property type="protein sequence ID" value="EPB81826.1"/>
    <property type="molecule type" value="Genomic_DNA"/>
</dbReference>
<gene>
    <name evidence="1" type="ORF">HMPREF1544_11447</name>
</gene>
<keyword evidence="2" id="KW-1185">Reference proteome</keyword>
<organism evidence="1 2">
    <name type="scientific">Mucor circinelloides f. circinelloides (strain 1006PhL)</name>
    <name type="common">Mucormycosis agent</name>
    <name type="synonym">Calyptromyces circinelloides</name>
    <dbReference type="NCBI Taxonomy" id="1220926"/>
    <lineage>
        <taxon>Eukaryota</taxon>
        <taxon>Fungi</taxon>
        <taxon>Fungi incertae sedis</taxon>
        <taxon>Mucoromycota</taxon>
        <taxon>Mucoromycotina</taxon>
        <taxon>Mucoromycetes</taxon>
        <taxon>Mucorales</taxon>
        <taxon>Mucorineae</taxon>
        <taxon>Mucoraceae</taxon>
        <taxon>Mucor</taxon>
    </lineage>
</organism>
<dbReference type="Proteomes" id="UP000014254">
    <property type="component" value="Unassembled WGS sequence"/>
</dbReference>
<reference evidence="2" key="1">
    <citation type="submission" date="2013-05" db="EMBL/GenBank/DDBJ databases">
        <title>The Genome sequence of Mucor circinelloides f. circinelloides 1006PhL.</title>
        <authorList>
            <consortium name="The Broad Institute Genomics Platform"/>
            <person name="Cuomo C."/>
            <person name="Earl A."/>
            <person name="Findley K."/>
            <person name="Lee S.C."/>
            <person name="Walker B."/>
            <person name="Young S."/>
            <person name="Zeng Q."/>
            <person name="Gargeya S."/>
            <person name="Fitzgerald M."/>
            <person name="Haas B."/>
            <person name="Abouelleil A."/>
            <person name="Allen A.W."/>
            <person name="Alvarado L."/>
            <person name="Arachchi H.M."/>
            <person name="Berlin A.M."/>
            <person name="Chapman S.B."/>
            <person name="Gainer-Dewar J."/>
            <person name="Goldberg J."/>
            <person name="Griggs A."/>
            <person name="Gujja S."/>
            <person name="Hansen M."/>
            <person name="Howarth C."/>
            <person name="Imamovic A."/>
            <person name="Ireland A."/>
            <person name="Larimer J."/>
            <person name="McCowan C."/>
            <person name="Murphy C."/>
            <person name="Pearson M."/>
            <person name="Poon T.W."/>
            <person name="Priest M."/>
            <person name="Roberts A."/>
            <person name="Saif S."/>
            <person name="Shea T."/>
            <person name="Sisk P."/>
            <person name="Sykes S."/>
            <person name="Wortman J."/>
            <person name="Nusbaum C."/>
            <person name="Birren B."/>
        </authorList>
    </citation>
    <scope>NUCLEOTIDE SEQUENCE [LARGE SCALE GENOMIC DNA]</scope>
    <source>
        <strain evidence="2">1006PhL</strain>
    </source>
</reference>
<evidence type="ECO:0000313" key="1">
    <source>
        <dbReference type="EMBL" id="EPB81826.1"/>
    </source>
</evidence>
<protein>
    <submittedName>
        <fullName evidence="1">Uncharacterized protein</fullName>
    </submittedName>
</protein>
<name>S2IVV5_MUCC1</name>
<sequence>MPPRSEQPPRGIHAQIAALTKSVAAMQVTVEEDLMGELNAAIDILNERRLVVQEGFAGRAMRQPAARQQVPVANRVRWLAGVITNNHTRHLFRDQVHNMQQHHEEFVQTINRVTLTVCQDLALVGEEQARATWRELTPDQKTNMTDECLTIILQDHPELQFIENCEQVWPVLGLLQSKWTQMSSHRRRSRLPAAQAQVEREQN</sequence>